<gene>
    <name evidence="2" type="ORF">BN1723_009468</name>
</gene>
<evidence type="ECO:0000313" key="3">
    <source>
        <dbReference type="Proteomes" id="UP000045706"/>
    </source>
</evidence>
<organism evidence="2 3">
    <name type="scientific">Verticillium longisporum</name>
    <name type="common">Verticillium dahliae var. longisporum</name>
    <dbReference type="NCBI Taxonomy" id="100787"/>
    <lineage>
        <taxon>Eukaryota</taxon>
        <taxon>Fungi</taxon>
        <taxon>Dikarya</taxon>
        <taxon>Ascomycota</taxon>
        <taxon>Pezizomycotina</taxon>
        <taxon>Sordariomycetes</taxon>
        <taxon>Hypocreomycetidae</taxon>
        <taxon>Glomerellales</taxon>
        <taxon>Plectosphaerellaceae</taxon>
        <taxon>Verticillium</taxon>
    </lineage>
</organism>
<keyword evidence="1" id="KW-0732">Signal</keyword>
<dbReference type="PANTHER" id="PTHR40640">
    <property type="entry name" value="ANCHORED GLYCOPROTEIN, PUTATIVE (AFU_ORTHOLOGUE AFUA_8G04860)-RELATED"/>
    <property type="match status" value="1"/>
</dbReference>
<feature type="chain" id="PRO_5002565394" description="Ubiquitin 3 binding protein But2 C-terminal domain-containing protein" evidence="1">
    <location>
        <begin position="23"/>
        <end position="265"/>
    </location>
</feature>
<protein>
    <recommendedName>
        <fullName evidence="4">Ubiquitin 3 binding protein But2 C-terminal domain-containing protein</fullName>
    </recommendedName>
</protein>
<proteinExistence type="predicted"/>
<dbReference type="AlphaFoldDB" id="A0A0G4KPS7"/>
<evidence type="ECO:0000256" key="1">
    <source>
        <dbReference type="SAM" id="SignalP"/>
    </source>
</evidence>
<dbReference type="EMBL" id="CVQI01002447">
    <property type="protein sequence ID" value="CRK11716.1"/>
    <property type="molecule type" value="Genomic_DNA"/>
</dbReference>
<dbReference type="PANTHER" id="PTHR40640:SF1">
    <property type="entry name" value="ANCHORED GLYCOPROTEIN, PUTATIVE (AFU_ORTHOLOGUE AFUA_8G04860)-RELATED"/>
    <property type="match status" value="1"/>
</dbReference>
<feature type="signal peptide" evidence="1">
    <location>
        <begin position="1"/>
        <end position="22"/>
    </location>
</feature>
<reference evidence="3" key="1">
    <citation type="submission" date="2015-05" db="EMBL/GenBank/DDBJ databases">
        <authorList>
            <person name="Fogelqvist Johan"/>
        </authorList>
    </citation>
    <scope>NUCLEOTIDE SEQUENCE [LARGE SCALE GENOMIC DNA]</scope>
</reference>
<dbReference type="Proteomes" id="UP000045706">
    <property type="component" value="Unassembled WGS sequence"/>
</dbReference>
<accession>A0A0G4KPS7</accession>
<evidence type="ECO:0008006" key="4">
    <source>
        <dbReference type="Google" id="ProtNLM"/>
    </source>
</evidence>
<name>A0A0G4KPS7_VERLO</name>
<sequence length="265" mass="28685">MQRLSPFVALLSTCLFAIGTHAEDQGTVPIFLPYYDAKSWSLVRGSVITSKPDETTYTIFCAPQTTPSCDLALELPFIFAEGDNTLRFEGTLTSTYTANLECKLGGTTAATCSAYSSLKSGFVAGLYTGPTEISWTSTLSGSEVQWGTLTLADQPSKTGTPDDVSGTAQATGDPNFTEDFLFDGTLPTSSLPVETGLNSGARLESTWLWATRTDHTRWIEKSTNTSGALPRCEQYTTLTKDRLHDVVNVMKFGERRAPALRTGLE</sequence>
<evidence type="ECO:0000313" key="2">
    <source>
        <dbReference type="EMBL" id="CRK11716.1"/>
    </source>
</evidence>